<dbReference type="Pfam" id="PF14223">
    <property type="entry name" value="Retrotran_gag_2"/>
    <property type="match status" value="1"/>
</dbReference>
<dbReference type="PANTHER" id="PTHR47481">
    <property type="match status" value="1"/>
</dbReference>
<dbReference type="EMBL" id="NBNE01000014">
    <property type="protein sequence ID" value="OWZ24418.1"/>
    <property type="molecule type" value="Genomic_DNA"/>
</dbReference>
<sequence>MTTSQKKAEVVLGSDNYFHWEFAMRMTLARKGLLAHVQVVKDPATMTEAWLLNDMKALGLITQGVSVEHHTKIRSATSAMQAWNILLEFYNRTTMHNRVTMTRRLHEFKMEDGSTMARHLHKFDELIVGLQTLGEPLDDSRQLVILLSSLPAEYELIVSIVENSKDVTQIEAKEKLLMEYERQEKKEASERALKATSLTKKRQAFGSKLGVLNNLCCSNADVQINA</sequence>
<dbReference type="Proteomes" id="UP000198211">
    <property type="component" value="Unassembled WGS sequence"/>
</dbReference>
<organism evidence="1 2">
    <name type="scientific">Phytophthora megakarya</name>
    <dbReference type="NCBI Taxonomy" id="4795"/>
    <lineage>
        <taxon>Eukaryota</taxon>
        <taxon>Sar</taxon>
        <taxon>Stramenopiles</taxon>
        <taxon>Oomycota</taxon>
        <taxon>Peronosporomycetes</taxon>
        <taxon>Peronosporales</taxon>
        <taxon>Peronosporaceae</taxon>
        <taxon>Phytophthora</taxon>
    </lineage>
</organism>
<gene>
    <name evidence="1" type="ORF">PHMEG_000546</name>
</gene>
<evidence type="ECO:0000313" key="1">
    <source>
        <dbReference type="EMBL" id="OWZ24418.1"/>
    </source>
</evidence>
<reference evidence="2" key="1">
    <citation type="submission" date="2017-03" db="EMBL/GenBank/DDBJ databases">
        <title>Phytopthora megakarya and P. palmivora, two closely related causual agents of cacao black pod achieved similar genome size and gene model numbers by different mechanisms.</title>
        <authorList>
            <person name="Ali S."/>
            <person name="Shao J."/>
            <person name="Larry D.J."/>
            <person name="Kronmiller B."/>
            <person name="Shen D."/>
            <person name="Strem M.D."/>
            <person name="Melnick R.L."/>
            <person name="Guiltinan M.J."/>
            <person name="Tyler B.M."/>
            <person name="Meinhardt L.W."/>
            <person name="Bailey B.A."/>
        </authorList>
    </citation>
    <scope>NUCLEOTIDE SEQUENCE [LARGE SCALE GENOMIC DNA]</scope>
    <source>
        <strain evidence="2">zdho120</strain>
    </source>
</reference>
<dbReference type="STRING" id="4795.A0A225X578"/>
<keyword evidence="2" id="KW-1185">Reference proteome</keyword>
<evidence type="ECO:0000313" key="2">
    <source>
        <dbReference type="Proteomes" id="UP000198211"/>
    </source>
</evidence>
<dbReference type="AlphaFoldDB" id="A0A225X578"/>
<name>A0A225X578_9STRA</name>
<protein>
    <submittedName>
        <fullName evidence="1">Polyprotein</fullName>
    </submittedName>
</protein>
<dbReference type="PANTHER" id="PTHR47481:SF7">
    <property type="entry name" value="CCHC-TYPE DOMAIN-CONTAINING PROTEIN"/>
    <property type="match status" value="1"/>
</dbReference>
<accession>A0A225X578</accession>
<comment type="caution">
    <text evidence="1">The sequence shown here is derived from an EMBL/GenBank/DDBJ whole genome shotgun (WGS) entry which is preliminary data.</text>
</comment>
<proteinExistence type="predicted"/>
<dbReference type="OrthoDB" id="165998at2759"/>